<proteinExistence type="predicted"/>
<organism evidence="1">
    <name type="scientific">freshwater metagenome</name>
    <dbReference type="NCBI Taxonomy" id="449393"/>
    <lineage>
        <taxon>unclassified sequences</taxon>
        <taxon>metagenomes</taxon>
        <taxon>ecological metagenomes</taxon>
    </lineage>
</organism>
<dbReference type="EMBL" id="CAFBNB010000182">
    <property type="protein sequence ID" value="CAB4936242.1"/>
    <property type="molecule type" value="Genomic_DNA"/>
</dbReference>
<evidence type="ECO:0000313" key="1">
    <source>
        <dbReference type="EMBL" id="CAB4936242.1"/>
    </source>
</evidence>
<sequence length="271" mass="29780">MADELNWPHLVRPAVPILYLDLNHFIFLARASQSVDRAPSGYGELGAALRSAVRSGRVVVPLSAQHVWEMHGIADPRQRRDIATVMKDLSGFEYLLGRVDIGQLEIEAGIRHILGEQAPAVPWPLIRPTIGQALGIVGGVKIVNEAGQDVSESMRAEMGATEFDAFVASANVAFEQGLLAGPSDEDAEMLRRDYGYSPEAARASGESRLAFEVDLAGRLAADERWRRGRLRDVVSAREFAHERIDVLNRMNQQRAEIATLNGGWFEATEPS</sequence>
<name>A0A6J7J141_9ZZZZ</name>
<reference evidence="1" key="1">
    <citation type="submission" date="2020-05" db="EMBL/GenBank/DDBJ databases">
        <authorList>
            <person name="Chiriac C."/>
            <person name="Salcher M."/>
            <person name="Ghai R."/>
            <person name="Kavagutti S V."/>
        </authorList>
    </citation>
    <scope>NUCLEOTIDE SEQUENCE</scope>
</reference>
<gene>
    <name evidence="1" type="ORF">UFOPK3720_01001</name>
</gene>
<dbReference type="AlphaFoldDB" id="A0A6J7J141"/>
<accession>A0A6J7J141</accession>
<protein>
    <submittedName>
        <fullName evidence="1">Unannotated protein</fullName>
    </submittedName>
</protein>